<dbReference type="PANTHER" id="PTHR44688:SF16">
    <property type="entry name" value="DNA-BINDING TRANSCRIPTIONAL ACTIVATOR DEVR_DOSR"/>
    <property type="match status" value="1"/>
</dbReference>
<dbReference type="InterPro" id="IPR016032">
    <property type="entry name" value="Sig_transdc_resp-reg_C-effctor"/>
</dbReference>
<sequence length="72" mass="7810">MSGTATPLTAREQDVLAFLRTPMTAAEIASRFSVSVNTVKTHQRAIYRKLGVANRREAIRAVGPTGHRGDTT</sequence>
<dbReference type="CDD" id="cd06170">
    <property type="entry name" value="LuxR_C_like"/>
    <property type="match status" value="1"/>
</dbReference>
<evidence type="ECO:0000313" key="5">
    <source>
        <dbReference type="EMBL" id="MCI4675335.1"/>
    </source>
</evidence>
<dbReference type="PANTHER" id="PTHR44688">
    <property type="entry name" value="DNA-BINDING TRANSCRIPTIONAL ACTIVATOR DEVR_DOSR"/>
    <property type="match status" value="1"/>
</dbReference>
<dbReference type="Proteomes" id="UP001139068">
    <property type="component" value="Unassembled WGS sequence"/>
</dbReference>
<gene>
    <name evidence="5" type="ORF">K9U37_10755</name>
</gene>
<evidence type="ECO:0000313" key="6">
    <source>
        <dbReference type="Proteomes" id="UP001139068"/>
    </source>
</evidence>
<organism evidence="5 6">
    <name type="scientific">Candidatus Mycolicibacterium alkanivorans</name>
    <dbReference type="NCBI Taxonomy" id="2954114"/>
    <lineage>
        <taxon>Bacteria</taxon>
        <taxon>Bacillati</taxon>
        <taxon>Actinomycetota</taxon>
        <taxon>Actinomycetes</taxon>
        <taxon>Mycobacteriales</taxon>
        <taxon>Mycobacteriaceae</taxon>
        <taxon>Mycolicibacterium</taxon>
    </lineage>
</organism>
<dbReference type="SMART" id="SM00421">
    <property type="entry name" value="HTH_LUXR"/>
    <property type="match status" value="1"/>
</dbReference>
<evidence type="ECO:0000259" key="4">
    <source>
        <dbReference type="PROSITE" id="PS50043"/>
    </source>
</evidence>
<dbReference type="EMBL" id="JAIVFL010000001">
    <property type="protein sequence ID" value="MCI4675335.1"/>
    <property type="molecule type" value="Genomic_DNA"/>
</dbReference>
<dbReference type="InterPro" id="IPR000792">
    <property type="entry name" value="Tscrpt_reg_LuxR_C"/>
</dbReference>
<keyword evidence="3" id="KW-0804">Transcription</keyword>
<comment type="caution">
    <text evidence="5">The sequence shown here is derived from an EMBL/GenBank/DDBJ whole genome shotgun (WGS) entry which is preliminary data.</text>
</comment>
<accession>A0ABS9YVU0</accession>
<dbReference type="PRINTS" id="PR00038">
    <property type="entry name" value="HTHLUXR"/>
</dbReference>
<dbReference type="SUPFAM" id="SSF46894">
    <property type="entry name" value="C-terminal effector domain of the bipartite response regulators"/>
    <property type="match status" value="1"/>
</dbReference>
<keyword evidence="1" id="KW-0805">Transcription regulation</keyword>
<dbReference type="Gene3D" id="1.10.10.10">
    <property type="entry name" value="Winged helix-like DNA-binding domain superfamily/Winged helix DNA-binding domain"/>
    <property type="match status" value="1"/>
</dbReference>
<evidence type="ECO:0000256" key="2">
    <source>
        <dbReference type="ARBA" id="ARBA00023125"/>
    </source>
</evidence>
<evidence type="ECO:0000256" key="1">
    <source>
        <dbReference type="ARBA" id="ARBA00023015"/>
    </source>
</evidence>
<proteinExistence type="predicted"/>
<reference evidence="5" key="1">
    <citation type="journal article" date="2022" name="ISME J.">
        <title>Identification of active gaseous-alkane degraders at natural gas seeps.</title>
        <authorList>
            <person name="Farhan Ul Haque M."/>
            <person name="Hernandez M."/>
            <person name="Crombie A.T."/>
            <person name="Murrell J.C."/>
        </authorList>
    </citation>
    <scope>NUCLEOTIDE SEQUENCE</scope>
    <source>
        <strain evidence="5">ANDR5</strain>
    </source>
</reference>
<name>A0ABS9YVU0_9MYCO</name>
<dbReference type="InterPro" id="IPR036388">
    <property type="entry name" value="WH-like_DNA-bd_sf"/>
</dbReference>
<feature type="domain" description="HTH luxR-type" evidence="4">
    <location>
        <begin position="1"/>
        <end position="66"/>
    </location>
</feature>
<keyword evidence="6" id="KW-1185">Reference proteome</keyword>
<dbReference type="Pfam" id="PF00196">
    <property type="entry name" value="GerE"/>
    <property type="match status" value="1"/>
</dbReference>
<dbReference type="PROSITE" id="PS50043">
    <property type="entry name" value="HTH_LUXR_2"/>
    <property type="match status" value="1"/>
</dbReference>
<protein>
    <submittedName>
        <fullName evidence="5">Helix-turn-helix transcriptional regulator</fullName>
    </submittedName>
</protein>
<evidence type="ECO:0000256" key="3">
    <source>
        <dbReference type="ARBA" id="ARBA00023163"/>
    </source>
</evidence>
<dbReference type="RefSeq" id="WP_308197428.1">
    <property type="nucleotide sequence ID" value="NZ_JAIVFL010000001.1"/>
</dbReference>
<keyword evidence="2" id="KW-0238">DNA-binding</keyword>